<protein>
    <recommendedName>
        <fullName evidence="1">Beta-lactamase-related domain-containing protein</fullName>
    </recommendedName>
</protein>
<proteinExistence type="predicted"/>
<accession>A0A381UX37</accession>
<name>A0A381UX37_9ZZZZ</name>
<dbReference type="GO" id="GO:0008233">
    <property type="term" value="F:peptidase activity"/>
    <property type="evidence" value="ECO:0007669"/>
    <property type="project" value="TreeGrafter"/>
</dbReference>
<dbReference type="PANTHER" id="PTHR46520:SF1">
    <property type="entry name" value="SERINE BETA-LACTAMASE-LIKE PROTEIN LACTB, MITOCHONDRIAL"/>
    <property type="match status" value="1"/>
</dbReference>
<dbReference type="Gene3D" id="3.40.710.10">
    <property type="entry name" value="DD-peptidase/beta-lactamase superfamily"/>
    <property type="match status" value="1"/>
</dbReference>
<dbReference type="InterPro" id="IPR052794">
    <property type="entry name" value="Mito_Ser_Protease_LACTB"/>
</dbReference>
<organism evidence="2">
    <name type="scientific">marine metagenome</name>
    <dbReference type="NCBI Taxonomy" id="408172"/>
    <lineage>
        <taxon>unclassified sequences</taxon>
        <taxon>metagenomes</taxon>
        <taxon>ecological metagenomes</taxon>
    </lineage>
</organism>
<dbReference type="PANTHER" id="PTHR46520">
    <property type="entry name" value="SERINE BETA-LACTAMASE-LIKE PROTEIN LACTB, MITOCHONDRIAL"/>
    <property type="match status" value="1"/>
</dbReference>
<reference evidence="2" key="1">
    <citation type="submission" date="2018-05" db="EMBL/GenBank/DDBJ databases">
        <authorList>
            <person name="Lanie J.A."/>
            <person name="Ng W.-L."/>
            <person name="Kazmierczak K.M."/>
            <person name="Andrzejewski T.M."/>
            <person name="Davidsen T.M."/>
            <person name="Wayne K.J."/>
            <person name="Tettelin H."/>
            <person name="Glass J.I."/>
            <person name="Rusch D."/>
            <person name="Podicherti R."/>
            <person name="Tsui H.-C.T."/>
            <person name="Winkler M.E."/>
        </authorList>
    </citation>
    <scope>NUCLEOTIDE SEQUENCE</scope>
</reference>
<evidence type="ECO:0000259" key="1">
    <source>
        <dbReference type="Pfam" id="PF00144"/>
    </source>
</evidence>
<dbReference type="AlphaFoldDB" id="A0A381UX37"/>
<dbReference type="Pfam" id="PF00144">
    <property type="entry name" value="Beta-lactamase"/>
    <property type="match status" value="1"/>
</dbReference>
<evidence type="ECO:0000313" key="2">
    <source>
        <dbReference type="EMBL" id="SVA32670.1"/>
    </source>
</evidence>
<dbReference type="InterPro" id="IPR001466">
    <property type="entry name" value="Beta-lactam-related"/>
</dbReference>
<sequence>MRKHFIPGLSVTVANGGRVVWSEGFGYADKGKSKPVDTETRMRIGSVSKTVTASGAAILYENGLLDLDAPVQKYVPSFPEKKWPITTRQLMGHISGVRHYREDEMLGDQFYPSVMAGLEIFSADTLLFEPRSNYSYSSYAWNLVSAIIENVAKQDFLTFMERNVFNPLEMHSISPEHRDSSLTNLATFYETKHLIEFSDFHFFNLRRKAPHVDNSYKWAGGGLISNSLDLVIFGLAHLDETILKKETIDYWQSSLVTSDGESTNYGLGWRMGTTDSGQRWVGHSGGSTGGRAMFIIIPEKEFVMAVLVNSAPGGSLNQLTLDVSKIFLQ</sequence>
<dbReference type="SUPFAM" id="SSF56601">
    <property type="entry name" value="beta-lactamase/transpeptidase-like"/>
    <property type="match status" value="1"/>
</dbReference>
<dbReference type="InterPro" id="IPR012338">
    <property type="entry name" value="Beta-lactam/transpept-like"/>
</dbReference>
<dbReference type="EMBL" id="UINC01007321">
    <property type="protein sequence ID" value="SVA32670.1"/>
    <property type="molecule type" value="Genomic_DNA"/>
</dbReference>
<gene>
    <name evidence="2" type="ORF">METZ01_LOCUS85524</name>
</gene>
<dbReference type="GO" id="GO:0006508">
    <property type="term" value="P:proteolysis"/>
    <property type="evidence" value="ECO:0007669"/>
    <property type="project" value="TreeGrafter"/>
</dbReference>
<dbReference type="GO" id="GO:0019216">
    <property type="term" value="P:regulation of lipid metabolic process"/>
    <property type="evidence" value="ECO:0007669"/>
    <property type="project" value="TreeGrafter"/>
</dbReference>
<feature type="domain" description="Beta-lactamase-related" evidence="1">
    <location>
        <begin position="3"/>
        <end position="314"/>
    </location>
</feature>
<dbReference type="GO" id="GO:0005739">
    <property type="term" value="C:mitochondrion"/>
    <property type="evidence" value="ECO:0007669"/>
    <property type="project" value="TreeGrafter"/>
</dbReference>